<gene>
    <name evidence="2" type="ORF">HGH92_03465</name>
</gene>
<comment type="caution">
    <text evidence="2">The sequence shown here is derived from an EMBL/GenBank/DDBJ whole genome shotgun (WGS) entry which is preliminary data.</text>
</comment>
<accession>A0A847RRI2</accession>
<feature type="transmembrane region" description="Helical" evidence="1">
    <location>
        <begin position="47"/>
        <end position="70"/>
    </location>
</feature>
<dbReference type="AlphaFoldDB" id="A0A847RRI2"/>
<keyword evidence="3" id="KW-1185">Reference proteome</keyword>
<proteinExistence type="predicted"/>
<organism evidence="2 3">
    <name type="scientific">Chitinophaga varians</name>
    <dbReference type="NCBI Taxonomy" id="2202339"/>
    <lineage>
        <taxon>Bacteria</taxon>
        <taxon>Pseudomonadati</taxon>
        <taxon>Bacteroidota</taxon>
        <taxon>Chitinophagia</taxon>
        <taxon>Chitinophagales</taxon>
        <taxon>Chitinophagaceae</taxon>
        <taxon>Chitinophaga</taxon>
    </lineage>
</organism>
<feature type="transmembrane region" description="Helical" evidence="1">
    <location>
        <begin position="21"/>
        <end position="41"/>
    </location>
</feature>
<keyword evidence="1" id="KW-1133">Transmembrane helix</keyword>
<dbReference type="EMBL" id="JABAIA010000001">
    <property type="protein sequence ID" value="NLR63355.1"/>
    <property type="molecule type" value="Genomic_DNA"/>
</dbReference>
<sequence>MKEPVVMESAWARDLYWANKLVSWILLLSPATIVLLIALFEGDAEDVVIFLLLLTGVCAAAVVCSFTTVLSIEGDRLKVEYVQYFRRRNRYFSIAGTVMEVRKYDGIKGKGLRETPPHYWLQIVQNGELKWHLDSRRGFQLEKMLRFVQAFAVARASS</sequence>
<reference evidence="2 3" key="1">
    <citation type="submission" date="2020-04" db="EMBL/GenBank/DDBJ databases">
        <authorList>
            <person name="Yin C."/>
        </authorList>
    </citation>
    <scope>NUCLEOTIDE SEQUENCE [LARGE SCALE GENOMIC DNA]</scope>
    <source>
        <strain evidence="2 3">Ae27</strain>
    </source>
</reference>
<name>A0A847RRI2_9BACT</name>
<evidence type="ECO:0000313" key="2">
    <source>
        <dbReference type="EMBL" id="NLR63355.1"/>
    </source>
</evidence>
<keyword evidence="1" id="KW-0472">Membrane</keyword>
<evidence type="ECO:0000256" key="1">
    <source>
        <dbReference type="SAM" id="Phobius"/>
    </source>
</evidence>
<dbReference type="Proteomes" id="UP000570474">
    <property type="component" value="Unassembled WGS sequence"/>
</dbReference>
<dbReference type="RefSeq" id="WP_168869357.1">
    <property type="nucleotide sequence ID" value="NZ_JABAIA010000001.1"/>
</dbReference>
<protein>
    <submittedName>
        <fullName evidence="2">Uncharacterized protein</fullName>
    </submittedName>
</protein>
<evidence type="ECO:0000313" key="3">
    <source>
        <dbReference type="Proteomes" id="UP000570474"/>
    </source>
</evidence>
<keyword evidence="1" id="KW-0812">Transmembrane</keyword>